<name>A0ACC3BQ84_PYRYE</name>
<reference evidence="1" key="1">
    <citation type="submission" date="2019-11" db="EMBL/GenBank/DDBJ databases">
        <title>Nori genome reveals adaptations in red seaweeds to the harsh intertidal environment.</title>
        <authorList>
            <person name="Wang D."/>
            <person name="Mao Y."/>
        </authorList>
    </citation>
    <scope>NUCLEOTIDE SEQUENCE</scope>
    <source>
        <tissue evidence="1">Gametophyte</tissue>
    </source>
</reference>
<protein>
    <submittedName>
        <fullName evidence="1">Uncharacterized protein</fullName>
    </submittedName>
</protein>
<comment type="caution">
    <text evidence="1">The sequence shown here is derived from an EMBL/GenBank/DDBJ whole genome shotgun (WGS) entry which is preliminary data.</text>
</comment>
<proteinExistence type="predicted"/>
<evidence type="ECO:0000313" key="2">
    <source>
        <dbReference type="Proteomes" id="UP000798662"/>
    </source>
</evidence>
<evidence type="ECO:0000313" key="1">
    <source>
        <dbReference type="EMBL" id="KAK1860002.1"/>
    </source>
</evidence>
<accession>A0ACC3BQ84</accession>
<sequence length="246" mass="24786">MDDHPSYNLTSASTALVTVVDAATRLAAMPLPSPSPLPSVPVALDSLTSLHSFYMRSHSAPVNWAIHAAAVPVLKVSILLLLAAATAGKRPSTAKVTSTTAPPSPSCRLVSLFSTDAGLAIAVAYVAYYAALSPAVGGFAAAVFGAEWLAARLVLAAAGRRGGVAVGVLGVAATQVAMVAGHRVWEGAPQAIVAGPVAALAAAPLCMQLDVVVRVGWLPRVAAELAAAAQAMYSGEGTRSMTQSVP</sequence>
<organism evidence="1 2">
    <name type="scientific">Pyropia yezoensis</name>
    <name type="common">Susabi-nori</name>
    <name type="synonym">Porphyra yezoensis</name>
    <dbReference type="NCBI Taxonomy" id="2788"/>
    <lineage>
        <taxon>Eukaryota</taxon>
        <taxon>Rhodophyta</taxon>
        <taxon>Bangiophyceae</taxon>
        <taxon>Bangiales</taxon>
        <taxon>Bangiaceae</taxon>
        <taxon>Pyropia</taxon>
    </lineage>
</organism>
<keyword evidence="2" id="KW-1185">Reference proteome</keyword>
<dbReference type="Proteomes" id="UP000798662">
    <property type="component" value="Chromosome 1"/>
</dbReference>
<gene>
    <name evidence="1" type="ORF">I4F81_002594</name>
</gene>
<dbReference type="EMBL" id="CM020618">
    <property type="protein sequence ID" value="KAK1860002.1"/>
    <property type="molecule type" value="Genomic_DNA"/>
</dbReference>